<accession>A0A6P5TBL9</accession>
<dbReference type="InterPro" id="IPR055290">
    <property type="entry name" value="At3g26010-like"/>
</dbReference>
<dbReference type="Gramene" id="Pav_sc0001196.1_g1580.1.br:mrna">
    <property type="protein sequence ID" value="Pav_sc0001196.1_g1580.1.br:CDS:1"/>
    <property type="gene ID" value="Pav_sc0001196.1_g1580.1.br"/>
</dbReference>
<dbReference type="Pfam" id="PF00646">
    <property type="entry name" value="F-box"/>
    <property type="match status" value="1"/>
</dbReference>
<dbReference type="PROSITE" id="PS50181">
    <property type="entry name" value="FBOX"/>
    <property type="match status" value="1"/>
</dbReference>
<dbReference type="Pfam" id="PF24750">
    <property type="entry name" value="b-prop_At3g26010-like"/>
    <property type="match status" value="1"/>
</dbReference>
<dbReference type="RefSeq" id="XP_021824626.1">
    <property type="nucleotide sequence ID" value="XM_021968934.1"/>
</dbReference>
<dbReference type="InterPro" id="IPR036047">
    <property type="entry name" value="F-box-like_dom_sf"/>
</dbReference>
<reference evidence="4" key="1">
    <citation type="submission" date="2025-08" db="UniProtKB">
        <authorList>
            <consortium name="RefSeq"/>
        </authorList>
    </citation>
    <scope>IDENTIFICATION</scope>
</reference>
<dbReference type="GeneID" id="110765730"/>
<sequence>MFNLDDLPDFLLVEILCRIPQKSAVQCMCVSKRWYGLVSDPYFVGRFLRLRSDNQVPIYTYFLFTNPKKKRKLFFSDWGKEPKRSSDLSLLSFLPPFQEPPAVSVNTRGGEPIVVGEYNDLLLCCATTWFQRYYYICNPYTKQWDALPPPPQCYKSIRVGFICDPYYNTTSTTSTIFQLNAEYRYSVVRLLPEFPGLENSSSSQFKAQIFSSETGKWTESVVLSPRSFRFDNLACNAGVACNGMLYWWSAAHADDGSFIIGLDPYSNNSSSTGGDHNKYYLRFIDKPENEDGYIDLVGVCNREGCLRMCLLDSYGNISVFDFKDDQVVDSAAAGKWCLVGETSMYPLFLEKLTREGRWVDKFMGLAFDPINKDKIYLEWDQHIFVLDIRLGLFWEGWEPPCSFSPILVGRVAFPVVLQWWPTPVTRHKWTSSSSNRVPEGHGGPRTRSSTRKRPRSQNRRFLIAEIKMKIR</sequence>
<dbReference type="SMART" id="SM00256">
    <property type="entry name" value="FBOX"/>
    <property type="match status" value="1"/>
</dbReference>
<evidence type="ECO:0000313" key="4">
    <source>
        <dbReference type="RefSeq" id="XP_021824626.1"/>
    </source>
</evidence>
<keyword evidence="3" id="KW-1185">Reference proteome</keyword>
<evidence type="ECO:0000313" key="3">
    <source>
        <dbReference type="Proteomes" id="UP000515124"/>
    </source>
</evidence>
<dbReference type="Proteomes" id="UP000515124">
    <property type="component" value="Unplaced"/>
</dbReference>
<dbReference type="PANTHER" id="PTHR35546">
    <property type="entry name" value="F-BOX PROTEIN INTERACTION DOMAIN PROTEIN-RELATED"/>
    <property type="match status" value="1"/>
</dbReference>
<dbReference type="InterPro" id="IPR001810">
    <property type="entry name" value="F-box_dom"/>
</dbReference>
<evidence type="ECO:0000256" key="1">
    <source>
        <dbReference type="SAM" id="MobiDB-lite"/>
    </source>
</evidence>
<organism evidence="3 4">
    <name type="scientific">Prunus avium</name>
    <name type="common">Cherry</name>
    <name type="synonym">Cerasus avium</name>
    <dbReference type="NCBI Taxonomy" id="42229"/>
    <lineage>
        <taxon>Eukaryota</taxon>
        <taxon>Viridiplantae</taxon>
        <taxon>Streptophyta</taxon>
        <taxon>Embryophyta</taxon>
        <taxon>Tracheophyta</taxon>
        <taxon>Spermatophyta</taxon>
        <taxon>Magnoliopsida</taxon>
        <taxon>eudicotyledons</taxon>
        <taxon>Gunneridae</taxon>
        <taxon>Pentapetalae</taxon>
        <taxon>rosids</taxon>
        <taxon>fabids</taxon>
        <taxon>Rosales</taxon>
        <taxon>Rosaceae</taxon>
        <taxon>Amygdaloideae</taxon>
        <taxon>Amygdaleae</taxon>
        <taxon>Prunus</taxon>
    </lineage>
</organism>
<gene>
    <name evidence="4" type="primary">LOC110765730</name>
</gene>
<evidence type="ECO:0000259" key="2">
    <source>
        <dbReference type="PROSITE" id="PS50181"/>
    </source>
</evidence>
<name>A0A6P5TBL9_PRUAV</name>
<proteinExistence type="predicted"/>
<dbReference type="KEGG" id="pavi:110765730"/>
<dbReference type="Gene3D" id="1.20.1280.50">
    <property type="match status" value="1"/>
</dbReference>
<protein>
    <submittedName>
        <fullName evidence="4">F-box protein At5g07610-like</fullName>
    </submittedName>
</protein>
<dbReference type="AlphaFoldDB" id="A0A6P5TBL9"/>
<feature type="domain" description="F-box" evidence="2">
    <location>
        <begin position="1"/>
        <end position="50"/>
    </location>
</feature>
<dbReference type="SUPFAM" id="SSF81383">
    <property type="entry name" value="F-box domain"/>
    <property type="match status" value="1"/>
</dbReference>
<feature type="region of interest" description="Disordered" evidence="1">
    <location>
        <begin position="426"/>
        <end position="456"/>
    </location>
</feature>
<dbReference type="InterPro" id="IPR056592">
    <property type="entry name" value="Beta-prop_At3g26010-like"/>
</dbReference>
<dbReference type="PANTHER" id="PTHR35546:SF130">
    <property type="entry name" value="EXPRESSED PROTEIN"/>
    <property type="match status" value="1"/>
</dbReference>